<organism evidence="3">
    <name type="scientific">uncultured Caudovirales phage</name>
    <dbReference type="NCBI Taxonomy" id="2100421"/>
    <lineage>
        <taxon>Viruses</taxon>
        <taxon>Duplodnaviria</taxon>
        <taxon>Heunggongvirae</taxon>
        <taxon>Uroviricota</taxon>
        <taxon>Caudoviricetes</taxon>
        <taxon>Peduoviridae</taxon>
        <taxon>Maltschvirus</taxon>
        <taxon>Maltschvirus maltsch</taxon>
    </lineage>
</organism>
<evidence type="ECO:0000313" key="1">
    <source>
        <dbReference type="EMBL" id="CAB4155280.1"/>
    </source>
</evidence>
<dbReference type="EMBL" id="LR797270">
    <property type="protein sequence ID" value="CAB4198601.1"/>
    <property type="molecule type" value="Genomic_DNA"/>
</dbReference>
<sequence>MKKVAVIGSTGWQNKRKVQDTLFRLNKQFGDELTVIGAGGNEGANSMVRKYALEFGINYQEFNPSFSGYNLYSAMPESYYGKSYHFSQLHHRMKLIAEQCDYMMIMTQEDQLDPVLKTAYTNQQKLSKPVVILG</sequence>
<evidence type="ECO:0000313" key="3">
    <source>
        <dbReference type="EMBL" id="CAB4198601.1"/>
    </source>
</evidence>
<reference evidence="3" key="1">
    <citation type="submission" date="2020-05" db="EMBL/GenBank/DDBJ databases">
        <authorList>
            <person name="Chiriac C."/>
            <person name="Salcher M."/>
            <person name="Ghai R."/>
            <person name="Kavagutti S V."/>
        </authorList>
    </citation>
    <scope>NUCLEOTIDE SEQUENCE</scope>
</reference>
<name>A0A6J5RY20_9CAUD</name>
<gene>
    <name evidence="3" type="ORF">UFOVP1307_171</name>
    <name evidence="1" type="ORF">UFOVP651_175</name>
    <name evidence="2" type="ORF">UFOVP902_31</name>
</gene>
<accession>A0A6J5RY20</accession>
<dbReference type="EMBL" id="LR796625">
    <property type="protein sequence ID" value="CAB4155280.1"/>
    <property type="molecule type" value="Genomic_DNA"/>
</dbReference>
<protein>
    <submittedName>
        <fullName evidence="3">Uncharacterized protein</fullName>
    </submittedName>
</protein>
<dbReference type="EMBL" id="LR796859">
    <property type="protein sequence ID" value="CAB4170473.1"/>
    <property type="molecule type" value="Genomic_DNA"/>
</dbReference>
<proteinExistence type="predicted"/>
<evidence type="ECO:0000313" key="2">
    <source>
        <dbReference type="EMBL" id="CAB4170473.1"/>
    </source>
</evidence>
<dbReference type="SUPFAM" id="SSF102405">
    <property type="entry name" value="MCP/YpsA-like"/>
    <property type="match status" value="1"/>
</dbReference>